<reference evidence="2 3" key="1">
    <citation type="submission" date="2021-08" db="EMBL/GenBank/DDBJ databases">
        <title>Draft Genome Sequence of Phanerochaete sordida strain YK-624.</title>
        <authorList>
            <person name="Mori T."/>
            <person name="Dohra H."/>
            <person name="Suzuki T."/>
            <person name="Kawagishi H."/>
            <person name="Hirai H."/>
        </authorList>
    </citation>
    <scope>NUCLEOTIDE SEQUENCE [LARGE SCALE GENOMIC DNA]</scope>
    <source>
        <strain evidence="2 3">YK-624</strain>
    </source>
</reference>
<dbReference type="Proteomes" id="UP000703269">
    <property type="component" value="Unassembled WGS sequence"/>
</dbReference>
<feature type="region of interest" description="Disordered" evidence="1">
    <location>
        <begin position="1"/>
        <end position="29"/>
    </location>
</feature>
<dbReference type="AlphaFoldDB" id="A0A9P3G7P5"/>
<organism evidence="2 3">
    <name type="scientific">Phanerochaete sordida</name>
    <dbReference type="NCBI Taxonomy" id="48140"/>
    <lineage>
        <taxon>Eukaryota</taxon>
        <taxon>Fungi</taxon>
        <taxon>Dikarya</taxon>
        <taxon>Basidiomycota</taxon>
        <taxon>Agaricomycotina</taxon>
        <taxon>Agaricomycetes</taxon>
        <taxon>Polyporales</taxon>
        <taxon>Phanerochaetaceae</taxon>
        <taxon>Phanerochaete</taxon>
    </lineage>
</organism>
<evidence type="ECO:0000313" key="2">
    <source>
        <dbReference type="EMBL" id="GJE89010.1"/>
    </source>
</evidence>
<evidence type="ECO:0000313" key="3">
    <source>
        <dbReference type="Proteomes" id="UP000703269"/>
    </source>
</evidence>
<comment type="caution">
    <text evidence="2">The sequence shown here is derived from an EMBL/GenBank/DDBJ whole genome shotgun (WGS) entry which is preliminary data.</text>
</comment>
<sequence>MSDPAKDQAQTNPAPATSPTEKAAEGDLPAGVTPLMMFNRSLVQYCPPPNCGGGCRRWPGYCC</sequence>
<protein>
    <submittedName>
        <fullName evidence="2">Uncharacterized protein</fullName>
    </submittedName>
</protein>
<accession>A0A9P3G7P5</accession>
<keyword evidence="3" id="KW-1185">Reference proteome</keyword>
<gene>
    <name evidence="2" type="ORF">PsYK624_050990</name>
</gene>
<feature type="compositionally biased region" description="Polar residues" evidence="1">
    <location>
        <begin position="8"/>
        <end position="20"/>
    </location>
</feature>
<proteinExistence type="predicted"/>
<name>A0A9P3G7P5_9APHY</name>
<evidence type="ECO:0000256" key="1">
    <source>
        <dbReference type="SAM" id="MobiDB-lite"/>
    </source>
</evidence>
<dbReference type="EMBL" id="BPQB01000011">
    <property type="protein sequence ID" value="GJE89010.1"/>
    <property type="molecule type" value="Genomic_DNA"/>
</dbReference>